<gene>
    <name evidence="1" type="ORF">ABID46_000981</name>
</gene>
<sequence length="211" mass="24513">MKNLVSNKSNLRRFWFGLCILFLGFSLNSCSTYTRNFQVQENSISTYTPAYLEDFQEASFKVSIEAFGNQFGGIMVAKRLGFNHFRFAMINEFGGKLLDFELINQKLELNYAIEQLNRKMLLNLLEKDFSMIFSENNPILKTFVSNGNTILAGQNAIYYQLKEDSLNEIHFAKNKLKTRIELISSEEILPNFDIQHENMPIKIFLHLLPIQ</sequence>
<evidence type="ECO:0000313" key="1">
    <source>
        <dbReference type="EMBL" id="MET3731412.1"/>
    </source>
</evidence>
<organism evidence="1 2">
    <name type="scientific">Moheibacter stercoris</name>
    <dbReference type="NCBI Taxonomy" id="1628251"/>
    <lineage>
        <taxon>Bacteria</taxon>
        <taxon>Pseudomonadati</taxon>
        <taxon>Bacteroidota</taxon>
        <taxon>Flavobacteriia</taxon>
        <taxon>Flavobacteriales</taxon>
        <taxon>Weeksellaceae</taxon>
        <taxon>Moheibacter</taxon>
    </lineage>
</organism>
<reference evidence="1 2" key="1">
    <citation type="submission" date="2024-06" db="EMBL/GenBank/DDBJ databases">
        <title>Genomic Encyclopedia of Type Strains, Phase IV (KMG-IV): sequencing the most valuable type-strain genomes for metagenomic binning, comparative biology and taxonomic classification.</title>
        <authorList>
            <person name="Goeker M."/>
        </authorList>
    </citation>
    <scope>NUCLEOTIDE SEQUENCE [LARGE SCALE GENOMIC DNA]</scope>
    <source>
        <strain evidence="1 2">DSM 29388</strain>
    </source>
</reference>
<dbReference type="Proteomes" id="UP001549146">
    <property type="component" value="Unassembled WGS sequence"/>
</dbReference>
<protein>
    <submittedName>
        <fullName evidence="1">Uncharacterized protein</fullName>
    </submittedName>
</protein>
<name>A0ABV2LS64_9FLAO</name>
<dbReference type="EMBL" id="JBEPMO010000004">
    <property type="protein sequence ID" value="MET3731412.1"/>
    <property type="molecule type" value="Genomic_DNA"/>
</dbReference>
<keyword evidence="2" id="KW-1185">Reference proteome</keyword>
<proteinExistence type="predicted"/>
<evidence type="ECO:0000313" key="2">
    <source>
        <dbReference type="Proteomes" id="UP001549146"/>
    </source>
</evidence>
<dbReference type="RefSeq" id="WP_354507653.1">
    <property type="nucleotide sequence ID" value="NZ_JBEPMO010000004.1"/>
</dbReference>
<comment type="caution">
    <text evidence="1">The sequence shown here is derived from an EMBL/GenBank/DDBJ whole genome shotgun (WGS) entry which is preliminary data.</text>
</comment>
<accession>A0ABV2LS64</accession>